<evidence type="ECO:0000313" key="13">
    <source>
        <dbReference type="EMBL" id="SFN40613.1"/>
    </source>
</evidence>
<dbReference type="SUPFAM" id="SSF52540">
    <property type="entry name" value="P-loop containing nucleoside triphosphate hydrolases"/>
    <property type="match status" value="1"/>
</dbReference>
<feature type="binding site" evidence="8">
    <location>
        <begin position="437"/>
        <end position="444"/>
    </location>
    <ligand>
        <name>ATP</name>
        <dbReference type="ChEBI" id="CHEBI:30616"/>
    </ligand>
</feature>
<dbReference type="Pfam" id="PF01747">
    <property type="entry name" value="ATP-sulfurylase"/>
    <property type="match status" value="1"/>
</dbReference>
<evidence type="ECO:0000256" key="8">
    <source>
        <dbReference type="HAMAP-Rule" id="MF_00065"/>
    </source>
</evidence>
<dbReference type="SUPFAM" id="SSF52374">
    <property type="entry name" value="Nucleotidylyl transferase"/>
    <property type="match status" value="1"/>
</dbReference>
<keyword evidence="4 13" id="KW-0548">Nucleotidyltransferase</keyword>
<dbReference type="STRING" id="578942.SAMN05216289_11955"/>
<keyword evidence="8" id="KW-0597">Phosphoprotein</keyword>
<dbReference type="NCBIfam" id="NF004040">
    <property type="entry name" value="PRK05537.1"/>
    <property type="match status" value="1"/>
</dbReference>
<evidence type="ECO:0000256" key="9">
    <source>
        <dbReference type="SAM" id="MobiDB-lite"/>
    </source>
</evidence>
<evidence type="ECO:0000259" key="10">
    <source>
        <dbReference type="Pfam" id="PF01583"/>
    </source>
</evidence>
<keyword evidence="6 8" id="KW-0067">ATP-binding</keyword>
<evidence type="ECO:0000256" key="4">
    <source>
        <dbReference type="ARBA" id="ARBA00022695"/>
    </source>
</evidence>
<dbReference type="InterPro" id="IPR002650">
    <property type="entry name" value="Sulphate_adenylyltransferase"/>
</dbReference>
<dbReference type="InterPro" id="IPR002891">
    <property type="entry name" value="APS"/>
</dbReference>
<dbReference type="CDD" id="cd00517">
    <property type="entry name" value="ATPS"/>
    <property type="match status" value="1"/>
</dbReference>
<comment type="pathway">
    <text evidence="2 8">Sulfur metabolism; hydrogen sulfide biosynthesis; sulfite from sulfate: step 2/3.</text>
</comment>
<accession>A0A1I4YS67</accession>
<comment type="caution">
    <text evidence="8">Lacks conserved residue(s) required for the propagation of feature annotation.</text>
</comment>
<evidence type="ECO:0000259" key="11">
    <source>
        <dbReference type="Pfam" id="PF01747"/>
    </source>
</evidence>
<dbReference type="FunFam" id="3.40.50.300:FF:000802">
    <property type="entry name" value="Sulfate adenylyltransferase"/>
    <property type="match status" value="1"/>
</dbReference>
<dbReference type="NCBIfam" id="TIGR00455">
    <property type="entry name" value="apsK"/>
    <property type="match status" value="1"/>
</dbReference>
<sequence>MRTFIPHPRSVALAHATPTPPKQTPMSQSALASHHADPLNPPHGRVLRELYLPAAEAFALKQRSASLPGWDLDARQLCDLELLLNGAFSPLDGFMTRRDYTRVLDDMRLADGTLWPIPIVLDVDDAFAASISVGDEVALRDREGVPLAVLTVEDIYFVDPLQEAHQVYGTTDRLHPGVLELLERRRRVHLGGRVRGIQAPQHHDFMALRDSPRSLRERLGALGWQRVVAFQTRNPMHRAHRELTVRAAEQANANVLIQPVVGLTKPGDVDHYTRVRCYQALLSHYPANSAQLSLLPLAMRMAGPREALWHAIIRKNYGATHFIIGRDHAGPGKDARGIPFYEPFAAQELVASHQQELGIEVVPFPAMVYVANRDVYLPSNEVQAGDEVRDISGTELRRRLADGEEIPAWFTYPEVVEILRERYPAKAPKGFALFFTGLSGSGKSTIAQAVIARLLERSARPITLLDGDEVRKHLSKGLGFSREDRAANVTRIGYVASEVVRHGGIAICAPIAPYRDSRAQVRRLVEAHGAFIEIHVDTALEACEARDRKGLYAQARAGKIARFTGISDPYEAPENPELHLDGAAADPATLAGRIIALLRNRGLIGDTSRGLR</sequence>
<keyword evidence="14" id="KW-1185">Reference proteome</keyword>
<dbReference type="Pfam" id="PF14306">
    <property type="entry name" value="PUA_2"/>
    <property type="match status" value="1"/>
</dbReference>
<evidence type="ECO:0000259" key="12">
    <source>
        <dbReference type="Pfam" id="PF14306"/>
    </source>
</evidence>
<reference evidence="13 14" key="1">
    <citation type="submission" date="2016-10" db="EMBL/GenBank/DDBJ databases">
        <authorList>
            <person name="de Groot N.N."/>
        </authorList>
    </citation>
    <scope>NUCLEOTIDE SEQUENCE [LARGE SCALE GENOMIC DNA]</scope>
    <source>
        <strain evidence="13 14">CGMCC 1.7659</strain>
    </source>
</reference>
<evidence type="ECO:0000256" key="7">
    <source>
        <dbReference type="ARBA" id="ARBA00049370"/>
    </source>
</evidence>
<evidence type="ECO:0000256" key="1">
    <source>
        <dbReference type="ARBA" id="ARBA00001823"/>
    </source>
</evidence>
<dbReference type="GO" id="GO:0070814">
    <property type="term" value="P:hydrogen sulfide biosynthetic process"/>
    <property type="evidence" value="ECO:0007669"/>
    <property type="project" value="UniProtKB-UniRule"/>
</dbReference>
<dbReference type="GO" id="GO:0005524">
    <property type="term" value="F:ATP binding"/>
    <property type="evidence" value="ECO:0007669"/>
    <property type="project" value="UniProtKB-UniRule"/>
</dbReference>
<keyword evidence="8" id="KW-0418">Kinase</keyword>
<feature type="region of interest" description="Disordered" evidence="9">
    <location>
        <begin position="1"/>
        <end position="38"/>
    </location>
</feature>
<proteinExistence type="inferred from homology"/>
<evidence type="ECO:0000256" key="6">
    <source>
        <dbReference type="ARBA" id="ARBA00022840"/>
    </source>
</evidence>
<dbReference type="InterPro" id="IPR059117">
    <property type="entry name" value="APS_kinase_dom"/>
</dbReference>
<comment type="function">
    <text evidence="8">Catalyzes the synthesis of activated sulfate.</text>
</comment>
<dbReference type="HAMAP" id="MF_00065">
    <property type="entry name" value="Adenylyl_sulf_kinase"/>
    <property type="match status" value="1"/>
</dbReference>
<dbReference type="InterPro" id="IPR050512">
    <property type="entry name" value="Sulf_AdTrans/APS_kinase"/>
</dbReference>
<dbReference type="PANTHER" id="PTHR42700">
    <property type="entry name" value="SULFATE ADENYLYLTRANSFERASE"/>
    <property type="match status" value="1"/>
</dbReference>
<gene>
    <name evidence="8" type="primary">cysC</name>
    <name evidence="13" type="ORF">SAMN05216289_11955</name>
</gene>
<comment type="catalytic activity">
    <reaction evidence="1 8">
        <text>adenosine 5'-phosphosulfate + ATP = 3'-phosphoadenylyl sulfate + ADP + H(+)</text>
        <dbReference type="Rhea" id="RHEA:24152"/>
        <dbReference type="ChEBI" id="CHEBI:15378"/>
        <dbReference type="ChEBI" id="CHEBI:30616"/>
        <dbReference type="ChEBI" id="CHEBI:58243"/>
        <dbReference type="ChEBI" id="CHEBI:58339"/>
        <dbReference type="ChEBI" id="CHEBI:456216"/>
        <dbReference type="EC" id="2.7.1.25"/>
    </reaction>
</comment>
<dbReference type="SUPFAM" id="SSF88697">
    <property type="entry name" value="PUA domain-like"/>
    <property type="match status" value="1"/>
</dbReference>
<dbReference type="GO" id="GO:0004781">
    <property type="term" value="F:sulfate adenylyltransferase (ATP) activity"/>
    <property type="evidence" value="ECO:0007669"/>
    <property type="project" value="UniProtKB-EC"/>
</dbReference>
<dbReference type="FunFam" id="3.40.50.620:FF:000052">
    <property type="entry name" value="Sulfate adenylyltransferase"/>
    <property type="match status" value="1"/>
</dbReference>
<dbReference type="NCBIfam" id="TIGR00339">
    <property type="entry name" value="sopT"/>
    <property type="match status" value="1"/>
</dbReference>
<dbReference type="Gene3D" id="3.10.400.10">
    <property type="entry name" value="Sulfate adenylyltransferase"/>
    <property type="match status" value="1"/>
</dbReference>
<dbReference type="Gene3D" id="3.40.50.620">
    <property type="entry name" value="HUPs"/>
    <property type="match status" value="1"/>
</dbReference>
<name>A0A1I4YS67_9GAMM</name>
<dbReference type="NCBIfam" id="NF003013">
    <property type="entry name" value="PRK03846.1"/>
    <property type="match status" value="1"/>
</dbReference>
<dbReference type="GO" id="GO:0005737">
    <property type="term" value="C:cytoplasm"/>
    <property type="evidence" value="ECO:0007669"/>
    <property type="project" value="TreeGrafter"/>
</dbReference>
<dbReference type="AlphaFoldDB" id="A0A1I4YS67"/>
<dbReference type="Proteomes" id="UP000198575">
    <property type="component" value="Unassembled WGS sequence"/>
</dbReference>
<dbReference type="GO" id="GO:0010134">
    <property type="term" value="P:sulfate assimilation via adenylyl sulfate reduction"/>
    <property type="evidence" value="ECO:0007669"/>
    <property type="project" value="TreeGrafter"/>
</dbReference>
<feature type="domain" description="Sulphate adenylyltransferase catalytic" evidence="11">
    <location>
        <begin position="208"/>
        <end position="421"/>
    </location>
</feature>
<keyword evidence="5 8" id="KW-0547">Nucleotide-binding</keyword>
<protein>
    <recommendedName>
        <fullName evidence="8">Adenylyl-sulfate kinase</fullName>
        <ecNumber evidence="8">2.7.1.25</ecNumber>
    </recommendedName>
    <alternativeName>
        <fullName evidence="8">APS kinase</fullName>
    </alternativeName>
    <alternativeName>
        <fullName evidence="8">ATP adenosine-5'-phosphosulfate 3'-phosphotransferase</fullName>
    </alternativeName>
    <alternativeName>
        <fullName evidence="8">Adenosine-5'-phosphosulfate kinase</fullName>
    </alternativeName>
</protein>
<evidence type="ECO:0000313" key="14">
    <source>
        <dbReference type="Proteomes" id="UP000198575"/>
    </source>
</evidence>
<keyword evidence="3 8" id="KW-0808">Transferase</keyword>
<evidence type="ECO:0000256" key="5">
    <source>
        <dbReference type="ARBA" id="ARBA00022741"/>
    </source>
</evidence>
<feature type="domain" description="APS kinase" evidence="10">
    <location>
        <begin position="429"/>
        <end position="581"/>
    </location>
</feature>
<comment type="catalytic activity">
    <reaction evidence="7">
        <text>sulfate + ATP + H(+) = adenosine 5'-phosphosulfate + diphosphate</text>
        <dbReference type="Rhea" id="RHEA:18133"/>
        <dbReference type="ChEBI" id="CHEBI:15378"/>
        <dbReference type="ChEBI" id="CHEBI:16189"/>
        <dbReference type="ChEBI" id="CHEBI:30616"/>
        <dbReference type="ChEBI" id="CHEBI:33019"/>
        <dbReference type="ChEBI" id="CHEBI:58243"/>
        <dbReference type="EC" id="2.7.7.4"/>
    </reaction>
</comment>
<dbReference type="InterPro" id="IPR014729">
    <property type="entry name" value="Rossmann-like_a/b/a_fold"/>
</dbReference>
<dbReference type="InterPro" id="IPR024951">
    <property type="entry name" value="Sulfurylase_cat_dom"/>
</dbReference>
<organism evidence="13 14">
    <name type="scientific">Dokdonella immobilis</name>
    <dbReference type="NCBI Taxonomy" id="578942"/>
    <lineage>
        <taxon>Bacteria</taxon>
        <taxon>Pseudomonadati</taxon>
        <taxon>Pseudomonadota</taxon>
        <taxon>Gammaproteobacteria</taxon>
        <taxon>Lysobacterales</taxon>
        <taxon>Rhodanobacteraceae</taxon>
        <taxon>Dokdonella</taxon>
    </lineage>
</organism>
<dbReference type="Gene3D" id="3.40.50.300">
    <property type="entry name" value="P-loop containing nucleotide triphosphate hydrolases"/>
    <property type="match status" value="1"/>
</dbReference>
<evidence type="ECO:0000256" key="2">
    <source>
        <dbReference type="ARBA" id="ARBA00004806"/>
    </source>
</evidence>
<dbReference type="GO" id="GO:0004020">
    <property type="term" value="F:adenylylsulfate kinase activity"/>
    <property type="evidence" value="ECO:0007669"/>
    <property type="project" value="UniProtKB-UniRule"/>
</dbReference>
<dbReference type="EC" id="2.7.1.25" evidence="8"/>
<dbReference type="GO" id="GO:0019379">
    <property type="term" value="P:sulfate assimilation, phosphoadenylyl sulfate reduction by phosphoadenylyl-sulfate reductase (thioredoxin)"/>
    <property type="evidence" value="ECO:0007669"/>
    <property type="project" value="TreeGrafter"/>
</dbReference>
<dbReference type="InterPro" id="IPR025980">
    <property type="entry name" value="ATP-Sase_PUA-like_dom"/>
</dbReference>
<dbReference type="InterPro" id="IPR027417">
    <property type="entry name" value="P-loop_NTPase"/>
</dbReference>
<feature type="domain" description="ATP-sulfurylase PUA-like" evidence="12">
    <location>
        <begin position="41"/>
        <end position="198"/>
    </location>
</feature>
<comment type="similarity">
    <text evidence="8">Belongs to the APS kinase family.</text>
</comment>
<dbReference type="UniPathway" id="UPA00140">
    <property type="reaction ID" value="UER00205"/>
</dbReference>
<dbReference type="CDD" id="cd02027">
    <property type="entry name" value="APSK"/>
    <property type="match status" value="1"/>
</dbReference>
<dbReference type="EMBL" id="FOVF01000019">
    <property type="protein sequence ID" value="SFN40613.1"/>
    <property type="molecule type" value="Genomic_DNA"/>
</dbReference>
<evidence type="ECO:0000256" key="3">
    <source>
        <dbReference type="ARBA" id="ARBA00022679"/>
    </source>
</evidence>
<dbReference type="InterPro" id="IPR015947">
    <property type="entry name" value="PUA-like_sf"/>
</dbReference>
<dbReference type="PANTHER" id="PTHR42700:SF1">
    <property type="entry name" value="SULFATE ADENYLYLTRANSFERASE"/>
    <property type="match status" value="1"/>
</dbReference>
<dbReference type="Pfam" id="PF01583">
    <property type="entry name" value="APS_kinase"/>
    <property type="match status" value="1"/>
</dbReference>